<dbReference type="OrthoDB" id="2269074at2759"/>
<name>A0A8H7UN28_9FUNG</name>
<evidence type="ECO:0000313" key="2">
    <source>
        <dbReference type="Proteomes" id="UP000612746"/>
    </source>
</evidence>
<accession>A0A8H7UN28</accession>
<sequence length="102" mass="11239">QHKNNIGVKKRIRKNAYKARRGVKVPTVEMRKLVSKKKQQQFAKALKNEQKGLAAQGKIVIEEEMADAIDEETQQRTGDFQVPEEVLVAAASGPGTTLGGPQ</sequence>
<protein>
    <submittedName>
        <fullName evidence="1">Uncharacterized protein</fullName>
    </submittedName>
</protein>
<dbReference type="EMBL" id="JAEPRA010000001">
    <property type="protein sequence ID" value="KAG2189260.1"/>
    <property type="molecule type" value="Genomic_DNA"/>
</dbReference>
<gene>
    <name evidence="1" type="ORF">INT44_004402</name>
</gene>
<keyword evidence="2" id="KW-1185">Reference proteome</keyword>
<comment type="caution">
    <text evidence="1">The sequence shown here is derived from an EMBL/GenBank/DDBJ whole genome shotgun (WGS) entry which is preliminary data.</text>
</comment>
<proteinExistence type="predicted"/>
<evidence type="ECO:0000313" key="1">
    <source>
        <dbReference type="EMBL" id="KAG2189260.1"/>
    </source>
</evidence>
<feature type="non-terminal residue" evidence="1">
    <location>
        <position position="1"/>
    </location>
</feature>
<organism evidence="1 2">
    <name type="scientific">Umbelopsis vinacea</name>
    <dbReference type="NCBI Taxonomy" id="44442"/>
    <lineage>
        <taxon>Eukaryota</taxon>
        <taxon>Fungi</taxon>
        <taxon>Fungi incertae sedis</taxon>
        <taxon>Mucoromycota</taxon>
        <taxon>Mucoromycotina</taxon>
        <taxon>Umbelopsidomycetes</taxon>
        <taxon>Umbelopsidales</taxon>
        <taxon>Umbelopsidaceae</taxon>
        <taxon>Umbelopsis</taxon>
    </lineage>
</organism>
<reference evidence="1" key="1">
    <citation type="submission" date="2020-12" db="EMBL/GenBank/DDBJ databases">
        <title>Metabolic potential, ecology and presence of endohyphal bacteria is reflected in genomic diversity of Mucoromycotina.</title>
        <authorList>
            <person name="Muszewska A."/>
            <person name="Okrasinska A."/>
            <person name="Steczkiewicz K."/>
            <person name="Drgas O."/>
            <person name="Orlowska M."/>
            <person name="Perlinska-Lenart U."/>
            <person name="Aleksandrzak-Piekarczyk T."/>
            <person name="Szatraj K."/>
            <person name="Zielenkiewicz U."/>
            <person name="Pilsyk S."/>
            <person name="Malc E."/>
            <person name="Mieczkowski P."/>
            <person name="Kruszewska J.S."/>
            <person name="Biernat P."/>
            <person name="Pawlowska J."/>
        </authorList>
    </citation>
    <scope>NUCLEOTIDE SEQUENCE</scope>
    <source>
        <strain evidence="1">WA0000051536</strain>
    </source>
</reference>
<dbReference type="AlphaFoldDB" id="A0A8H7UN28"/>
<dbReference type="Proteomes" id="UP000612746">
    <property type="component" value="Unassembled WGS sequence"/>
</dbReference>